<gene>
    <name evidence="1" type="ORF">C1H46_042439</name>
</gene>
<accession>A0A540KCU7</accession>
<sequence>MWEWLCTHFESEKYQHLDMPIEELTLEPEVSLQMLMDEVGRRKGKKVCNLGVCRVWEVGSSSSSSSTPSTETDSRLQHMDMELVRQKELVCLYTSLPYPSLNQLLGLQFLGSYPSLCSHTRSPLAAVSGAVLRAASAITAPDMAARSPLAH</sequence>
<protein>
    <submittedName>
        <fullName evidence="1">Uncharacterized protein</fullName>
    </submittedName>
</protein>
<name>A0A540KCU7_MALBA</name>
<proteinExistence type="predicted"/>
<dbReference type="AlphaFoldDB" id="A0A540KCU7"/>
<evidence type="ECO:0000313" key="2">
    <source>
        <dbReference type="Proteomes" id="UP000315295"/>
    </source>
</evidence>
<keyword evidence="2" id="KW-1185">Reference proteome</keyword>
<evidence type="ECO:0000313" key="1">
    <source>
        <dbReference type="EMBL" id="TQD72029.1"/>
    </source>
</evidence>
<dbReference type="Proteomes" id="UP000315295">
    <property type="component" value="Unassembled WGS sequence"/>
</dbReference>
<dbReference type="EMBL" id="VIEB01001459">
    <property type="protein sequence ID" value="TQD72029.1"/>
    <property type="molecule type" value="Genomic_DNA"/>
</dbReference>
<comment type="caution">
    <text evidence="1">The sequence shown here is derived from an EMBL/GenBank/DDBJ whole genome shotgun (WGS) entry which is preliminary data.</text>
</comment>
<organism evidence="1 2">
    <name type="scientific">Malus baccata</name>
    <name type="common">Siberian crab apple</name>
    <name type="synonym">Pyrus baccata</name>
    <dbReference type="NCBI Taxonomy" id="106549"/>
    <lineage>
        <taxon>Eukaryota</taxon>
        <taxon>Viridiplantae</taxon>
        <taxon>Streptophyta</taxon>
        <taxon>Embryophyta</taxon>
        <taxon>Tracheophyta</taxon>
        <taxon>Spermatophyta</taxon>
        <taxon>Magnoliopsida</taxon>
        <taxon>eudicotyledons</taxon>
        <taxon>Gunneridae</taxon>
        <taxon>Pentapetalae</taxon>
        <taxon>rosids</taxon>
        <taxon>fabids</taxon>
        <taxon>Rosales</taxon>
        <taxon>Rosaceae</taxon>
        <taxon>Amygdaloideae</taxon>
        <taxon>Maleae</taxon>
        <taxon>Malus</taxon>
    </lineage>
</organism>
<reference evidence="1 2" key="1">
    <citation type="journal article" date="2019" name="G3 (Bethesda)">
        <title>Sequencing of a Wild Apple (Malus baccata) Genome Unravels the Differences Between Cultivated and Wild Apple Species Regarding Disease Resistance and Cold Tolerance.</title>
        <authorList>
            <person name="Chen X."/>
        </authorList>
    </citation>
    <scope>NUCLEOTIDE SEQUENCE [LARGE SCALE GENOMIC DNA]</scope>
    <source>
        <strain evidence="2">cv. Shandingzi</strain>
        <tissue evidence="1">Leaves</tissue>
    </source>
</reference>